<dbReference type="Pfam" id="PF25597">
    <property type="entry name" value="SH3_retrovirus"/>
    <property type="match status" value="1"/>
</dbReference>
<reference evidence="3" key="1">
    <citation type="journal article" date="2013" name="Nat. Commun.">
        <title>Whole-genome sequencing of Oryza brachyantha reveals mechanisms underlying Oryza genome evolution.</title>
        <authorList>
            <person name="Chen J."/>
            <person name="Huang Q."/>
            <person name="Gao D."/>
            <person name="Wang J."/>
            <person name="Lang Y."/>
            <person name="Liu T."/>
            <person name="Li B."/>
            <person name="Bai Z."/>
            <person name="Luis Goicoechea J."/>
            <person name="Liang C."/>
            <person name="Chen C."/>
            <person name="Zhang W."/>
            <person name="Sun S."/>
            <person name="Liao Y."/>
            <person name="Zhang X."/>
            <person name="Yang L."/>
            <person name="Song C."/>
            <person name="Wang M."/>
            <person name="Shi J."/>
            <person name="Liu G."/>
            <person name="Liu J."/>
            <person name="Zhou H."/>
            <person name="Zhou W."/>
            <person name="Yu Q."/>
            <person name="An N."/>
            <person name="Chen Y."/>
            <person name="Cai Q."/>
            <person name="Wang B."/>
            <person name="Liu B."/>
            <person name="Min J."/>
            <person name="Huang Y."/>
            <person name="Wu H."/>
            <person name="Li Z."/>
            <person name="Zhang Y."/>
            <person name="Yin Y."/>
            <person name="Song W."/>
            <person name="Jiang J."/>
            <person name="Jackson S.A."/>
            <person name="Wing R.A."/>
            <person name="Wang J."/>
            <person name="Chen M."/>
        </authorList>
    </citation>
    <scope>NUCLEOTIDE SEQUENCE [LARGE SCALE GENOMIC DNA]</scope>
    <source>
        <strain evidence="3">cv. IRGC 101232</strain>
    </source>
</reference>
<evidence type="ECO:0000259" key="2">
    <source>
        <dbReference type="Pfam" id="PF25597"/>
    </source>
</evidence>
<dbReference type="InterPro" id="IPR039537">
    <property type="entry name" value="Retrotran_Ty1/copia-like"/>
</dbReference>
<dbReference type="InterPro" id="IPR057670">
    <property type="entry name" value="SH3_retrovirus"/>
</dbReference>
<dbReference type="AlphaFoldDB" id="J3KWT6"/>
<feature type="domain" description="Retroviral polymerase SH3-like" evidence="2">
    <location>
        <begin position="38"/>
        <end position="77"/>
    </location>
</feature>
<keyword evidence="1" id="KW-0812">Transmembrane</keyword>
<dbReference type="EnsemblPlants" id="OB01G14420.1">
    <property type="protein sequence ID" value="OB01G14420.1"/>
    <property type="gene ID" value="OB01G14420"/>
</dbReference>
<keyword evidence="1" id="KW-1133">Transmembrane helix</keyword>
<feature type="transmembrane region" description="Helical" evidence="1">
    <location>
        <begin position="246"/>
        <end position="276"/>
    </location>
</feature>
<keyword evidence="1" id="KW-0472">Membrane</keyword>
<evidence type="ECO:0000313" key="4">
    <source>
        <dbReference type="Proteomes" id="UP000006038"/>
    </source>
</evidence>
<evidence type="ECO:0000313" key="3">
    <source>
        <dbReference type="EnsemblPlants" id="OB01G14420.1"/>
    </source>
</evidence>
<reference evidence="3" key="2">
    <citation type="submission" date="2013-04" db="UniProtKB">
        <authorList>
            <consortium name="EnsemblPlants"/>
        </authorList>
    </citation>
    <scope>IDENTIFICATION</scope>
</reference>
<feature type="transmembrane region" description="Helical" evidence="1">
    <location>
        <begin position="183"/>
        <end position="203"/>
    </location>
</feature>
<dbReference type="Proteomes" id="UP000006038">
    <property type="component" value="Chromosome 1"/>
</dbReference>
<dbReference type="PANTHER" id="PTHR42648:SF25">
    <property type="entry name" value="RNA-DIRECTED DNA POLYMERASE"/>
    <property type="match status" value="1"/>
</dbReference>
<dbReference type="PANTHER" id="PTHR42648">
    <property type="entry name" value="TRANSPOSASE, PUTATIVE-RELATED"/>
    <property type="match status" value="1"/>
</dbReference>
<feature type="transmembrane region" description="Helical" evidence="1">
    <location>
        <begin position="218"/>
        <end position="239"/>
    </location>
</feature>
<sequence>MAVYILNRSPAKALDGRTPYEAWHGRKPAVSHLRVFSCLAFTKQLGHIGKLDDRSTLGVFIGYAKGLKAYRILDPETPYKLPSSHRHPLHRGFNTGGTWHLTRGYVVSIFGGGDKNKCYSVGVINNGKMHIIVKFGSFIGMVVPVVLSILPYFYHGYALGALFIISVSIIFFVVNWDANPSEFVKWLFGAFGILSLVICHWIQLEDILHGVAERSQRIVTIIDIVPSCIMTVVSFVITFHTHPEHILILVSSAIGFILNLAEILLLINFATVGYLFPLAVNTNADVEPARQSDQPATQEPHPMLLRDLEIHYWMVISKLYRTRSATPFHPRRALADTLPLEENASKIPDIDDSIAVLILQVRNIYEIHEVRPMLNLNLHTRVLLVAAIPWMNMQIERDLYITMLLQASGMAEPHPMILRDLEIHHLMVISKLYCTRSATPFQPRRALAGIVPLEESVSMIPDTDDSIAVLILQVRNRYEIYEVRPMLNLNFQTRVLLVEAIPRMNMQIERDLYIPMLLQASGMAGGIVVELKLLLQQLQSHTPCYFEILKSTTGWSSASSIALDLQHRSTLEGLWQHKLYMLKELSGV</sequence>
<evidence type="ECO:0000256" key="1">
    <source>
        <dbReference type="SAM" id="Phobius"/>
    </source>
</evidence>
<feature type="transmembrane region" description="Helical" evidence="1">
    <location>
        <begin position="156"/>
        <end position="176"/>
    </location>
</feature>
<feature type="transmembrane region" description="Helical" evidence="1">
    <location>
        <begin position="131"/>
        <end position="150"/>
    </location>
</feature>
<dbReference type="eggNOG" id="KOG0017">
    <property type="taxonomic scope" value="Eukaryota"/>
</dbReference>
<accession>J3KWT6</accession>
<dbReference type="HOGENOM" id="CLU_464132_0_0_1"/>
<name>J3KWT6_ORYBR</name>
<dbReference type="Gramene" id="OB01G14420.1">
    <property type="protein sequence ID" value="OB01G14420.1"/>
    <property type="gene ID" value="OB01G14420"/>
</dbReference>
<proteinExistence type="predicted"/>
<keyword evidence="4" id="KW-1185">Reference proteome</keyword>
<protein>
    <recommendedName>
        <fullName evidence="2">Retroviral polymerase SH3-like domain-containing protein</fullName>
    </recommendedName>
</protein>
<organism evidence="3">
    <name type="scientific">Oryza brachyantha</name>
    <name type="common">malo sina</name>
    <dbReference type="NCBI Taxonomy" id="4533"/>
    <lineage>
        <taxon>Eukaryota</taxon>
        <taxon>Viridiplantae</taxon>
        <taxon>Streptophyta</taxon>
        <taxon>Embryophyta</taxon>
        <taxon>Tracheophyta</taxon>
        <taxon>Spermatophyta</taxon>
        <taxon>Magnoliopsida</taxon>
        <taxon>Liliopsida</taxon>
        <taxon>Poales</taxon>
        <taxon>Poaceae</taxon>
        <taxon>BOP clade</taxon>
        <taxon>Oryzoideae</taxon>
        <taxon>Oryzeae</taxon>
        <taxon>Oryzinae</taxon>
        <taxon>Oryza</taxon>
    </lineage>
</organism>